<dbReference type="EMBL" id="JAINUF010000003">
    <property type="protein sequence ID" value="KAJ8368907.1"/>
    <property type="molecule type" value="Genomic_DNA"/>
</dbReference>
<organism evidence="2 3">
    <name type="scientific">Synaphobranchus kaupii</name>
    <name type="common">Kaup's arrowtooth eel</name>
    <dbReference type="NCBI Taxonomy" id="118154"/>
    <lineage>
        <taxon>Eukaryota</taxon>
        <taxon>Metazoa</taxon>
        <taxon>Chordata</taxon>
        <taxon>Craniata</taxon>
        <taxon>Vertebrata</taxon>
        <taxon>Euteleostomi</taxon>
        <taxon>Actinopterygii</taxon>
        <taxon>Neopterygii</taxon>
        <taxon>Teleostei</taxon>
        <taxon>Anguilliformes</taxon>
        <taxon>Synaphobranchidae</taxon>
        <taxon>Synaphobranchus</taxon>
    </lineage>
</organism>
<evidence type="ECO:0000313" key="2">
    <source>
        <dbReference type="EMBL" id="KAJ8368907.1"/>
    </source>
</evidence>
<comment type="caution">
    <text evidence="2">The sequence shown here is derived from an EMBL/GenBank/DDBJ whole genome shotgun (WGS) entry which is preliminary data.</text>
</comment>
<name>A0A9Q1FWI6_SYNKA</name>
<keyword evidence="3" id="KW-1185">Reference proteome</keyword>
<protein>
    <submittedName>
        <fullName evidence="2">Uncharacterized protein</fullName>
    </submittedName>
</protein>
<proteinExistence type="predicted"/>
<gene>
    <name evidence="2" type="ORF">SKAU_G00089350</name>
</gene>
<reference evidence="2" key="1">
    <citation type="journal article" date="2023" name="Science">
        <title>Genome structures resolve the early diversification of teleost fishes.</title>
        <authorList>
            <person name="Parey E."/>
            <person name="Louis A."/>
            <person name="Montfort J."/>
            <person name="Bouchez O."/>
            <person name="Roques C."/>
            <person name="Iampietro C."/>
            <person name="Lluch J."/>
            <person name="Castinel A."/>
            <person name="Donnadieu C."/>
            <person name="Desvignes T."/>
            <person name="Floi Bucao C."/>
            <person name="Jouanno E."/>
            <person name="Wen M."/>
            <person name="Mejri S."/>
            <person name="Dirks R."/>
            <person name="Jansen H."/>
            <person name="Henkel C."/>
            <person name="Chen W.J."/>
            <person name="Zahm M."/>
            <person name="Cabau C."/>
            <person name="Klopp C."/>
            <person name="Thompson A.W."/>
            <person name="Robinson-Rechavi M."/>
            <person name="Braasch I."/>
            <person name="Lecointre G."/>
            <person name="Bobe J."/>
            <person name="Postlethwait J.H."/>
            <person name="Berthelot C."/>
            <person name="Roest Crollius H."/>
            <person name="Guiguen Y."/>
        </authorList>
    </citation>
    <scope>NUCLEOTIDE SEQUENCE</scope>
    <source>
        <strain evidence="2">WJC10195</strain>
    </source>
</reference>
<dbReference type="AlphaFoldDB" id="A0A9Q1FWI6"/>
<evidence type="ECO:0000256" key="1">
    <source>
        <dbReference type="SAM" id="MobiDB-lite"/>
    </source>
</evidence>
<feature type="region of interest" description="Disordered" evidence="1">
    <location>
        <begin position="1"/>
        <end position="32"/>
    </location>
</feature>
<evidence type="ECO:0000313" key="3">
    <source>
        <dbReference type="Proteomes" id="UP001152622"/>
    </source>
</evidence>
<accession>A0A9Q1FWI6</accession>
<sequence>MEQVGEVESRKWHLSHGHTPTASPHGGRPSLAKCQRSSWLSWLYPKREQQRSPKHATRGSLTNMSAGCLNKGPFFWEDESTGWGDASPA</sequence>
<dbReference type="Proteomes" id="UP001152622">
    <property type="component" value="Chromosome 3"/>
</dbReference>